<evidence type="ECO:0000256" key="3">
    <source>
        <dbReference type="ARBA" id="ARBA00022777"/>
    </source>
</evidence>
<feature type="domain" description="Carbohydrate kinase PfkB" evidence="4">
    <location>
        <begin position="40"/>
        <end position="310"/>
    </location>
</feature>
<dbReference type="PROSITE" id="PS00583">
    <property type="entry name" value="PFKB_KINASES_1"/>
    <property type="match status" value="1"/>
</dbReference>
<protein>
    <recommendedName>
        <fullName evidence="4">Carbohydrate kinase PfkB domain-containing protein</fullName>
    </recommendedName>
</protein>
<comment type="caution">
    <text evidence="5">The sequence shown here is derived from an EMBL/GenBank/DDBJ whole genome shotgun (WGS) entry which is preliminary data.</text>
</comment>
<dbReference type="AlphaFoldDB" id="A0A2M6XU47"/>
<dbReference type="SUPFAM" id="SSF53613">
    <property type="entry name" value="Ribokinase-like"/>
    <property type="match status" value="1"/>
</dbReference>
<dbReference type="InterPro" id="IPR029056">
    <property type="entry name" value="Ribokinase-like"/>
</dbReference>
<name>A0A2M6XU47_9BACT</name>
<sequence length="329" mass="35628">MFDVITFGSATCDIFLPLQNLPFQTSSSNGERGRICFASGDKIEVGDWLMHSGGGGTNTASTFALQGLKAAYCGSVGNDYFGELVLNDLKKRAVSLRLVKRNNNKNTALSVVLSPLMADRVILVAPGACHFLTKKEIAWDKAANSRWFYVAPLYEQSDDLFCFLIDFAKSRKIKIALNPSMYQLKNQPEVLKKSLQNIDILLLNLNEAAILAGVSLSVEPKAIAKQIRELSSGIIVITMGKQGACVLAGDDFYWADIFPVQVAERTGAGDGFGSGFVAGLLQKNNLEYAIRLATANSAACLTKVGAKNGLLKKGELDEWPALHIKKNEG</sequence>
<dbReference type="PANTHER" id="PTHR10584">
    <property type="entry name" value="SUGAR KINASE"/>
    <property type="match status" value="1"/>
</dbReference>
<dbReference type="InterPro" id="IPR002139">
    <property type="entry name" value="Ribo/fructo_kinase"/>
</dbReference>
<keyword evidence="3" id="KW-0418">Kinase</keyword>
<dbReference type="PANTHER" id="PTHR10584:SF166">
    <property type="entry name" value="RIBOKINASE"/>
    <property type="match status" value="1"/>
</dbReference>
<dbReference type="Gene3D" id="3.40.1190.20">
    <property type="match status" value="1"/>
</dbReference>
<proteinExistence type="inferred from homology"/>
<evidence type="ECO:0000256" key="1">
    <source>
        <dbReference type="ARBA" id="ARBA00010688"/>
    </source>
</evidence>
<evidence type="ECO:0000313" key="5">
    <source>
        <dbReference type="EMBL" id="PIU14999.1"/>
    </source>
</evidence>
<reference evidence="6" key="1">
    <citation type="submission" date="2017-09" db="EMBL/GenBank/DDBJ databases">
        <title>Depth-based differentiation of microbial function through sediment-hosted aquifers and enrichment of novel symbionts in the deep terrestrial subsurface.</title>
        <authorList>
            <person name="Probst A.J."/>
            <person name="Ladd B."/>
            <person name="Jarett J.K."/>
            <person name="Geller-Mcgrath D.E."/>
            <person name="Sieber C.M.K."/>
            <person name="Emerson J.B."/>
            <person name="Anantharaman K."/>
            <person name="Thomas B.C."/>
            <person name="Malmstrom R."/>
            <person name="Stieglmeier M."/>
            <person name="Klingl A."/>
            <person name="Woyke T."/>
            <person name="Ryan C.M."/>
            <person name="Banfield J.F."/>
        </authorList>
    </citation>
    <scope>NUCLEOTIDE SEQUENCE [LARGE SCALE GENOMIC DNA]</scope>
</reference>
<dbReference type="GO" id="GO:0016301">
    <property type="term" value="F:kinase activity"/>
    <property type="evidence" value="ECO:0007669"/>
    <property type="project" value="UniProtKB-KW"/>
</dbReference>
<dbReference type="PRINTS" id="PR00990">
    <property type="entry name" value="RIBOKINASE"/>
</dbReference>
<evidence type="ECO:0000256" key="2">
    <source>
        <dbReference type="ARBA" id="ARBA00022679"/>
    </source>
</evidence>
<dbReference type="Pfam" id="PF00294">
    <property type="entry name" value="PfkB"/>
    <property type="match status" value="1"/>
</dbReference>
<keyword evidence="2" id="KW-0808">Transferase</keyword>
<dbReference type="EMBL" id="PEXQ01000054">
    <property type="protein sequence ID" value="PIU14999.1"/>
    <property type="molecule type" value="Genomic_DNA"/>
</dbReference>
<dbReference type="InterPro" id="IPR011611">
    <property type="entry name" value="PfkB_dom"/>
</dbReference>
<evidence type="ECO:0000313" key="6">
    <source>
        <dbReference type="Proteomes" id="UP000229784"/>
    </source>
</evidence>
<dbReference type="InterPro" id="IPR002173">
    <property type="entry name" value="Carboh/pur_kinase_PfkB_CS"/>
</dbReference>
<dbReference type="GO" id="GO:0006796">
    <property type="term" value="P:phosphate-containing compound metabolic process"/>
    <property type="evidence" value="ECO:0007669"/>
    <property type="project" value="UniProtKB-ARBA"/>
</dbReference>
<evidence type="ECO:0000259" key="4">
    <source>
        <dbReference type="Pfam" id="PF00294"/>
    </source>
</evidence>
<accession>A0A2M6XU47</accession>
<dbReference type="Proteomes" id="UP000229784">
    <property type="component" value="Unassembled WGS sequence"/>
</dbReference>
<gene>
    <name evidence="5" type="ORF">COT20_02185</name>
</gene>
<organism evidence="5 6">
    <name type="scientific">bacterium (Candidatus Gribaldobacteria) CG08_land_8_20_14_0_20_39_15</name>
    <dbReference type="NCBI Taxonomy" id="2014273"/>
    <lineage>
        <taxon>Bacteria</taxon>
        <taxon>Candidatus Gribaldobacteria</taxon>
    </lineage>
</organism>
<comment type="similarity">
    <text evidence="1">Belongs to the carbohydrate kinase PfkB family.</text>
</comment>